<evidence type="ECO:0000256" key="1">
    <source>
        <dbReference type="SAM" id="SignalP"/>
    </source>
</evidence>
<sequence length="67" mass="7687">MKLLLIGTIALICCIYTIQQVDGQLHHDETKLKPLAAEEDVGPFKSFNKKDDQKKLAAQDDYYGLWY</sequence>
<dbReference type="AlphaFoldDB" id="A0A224Y5E4"/>
<feature type="signal peptide" evidence="1">
    <location>
        <begin position="1"/>
        <end position="23"/>
    </location>
</feature>
<organism evidence="2">
    <name type="scientific">Panstrongylus lignarius</name>
    <dbReference type="NCBI Taxonomy" id="156445"/>
    <lineage>
        <taxon>Eukaryota</taxon>
        <taxon>Metazoa</taxon>
        <taxon>Ecdysozoa</taxon>
        <taxon>Arthropoda</taxon>
        <taxon>Hexapoda</taxon>
        <taxon>Insecta</taxon>
        <taxon>Pterygota</taxon>
        <taxon>Neoptera</taxon>
        <taxon>Paraneoptera</taxon>
        <taxon>Hemiptera</taxon>
        <taxon>Heteroptera</taxon>
        <taxon>Panheteroptera</taxon>
        <taxon>Cimicomorpha</taxon>
        <taxon>Reduviidae</taxon>
        <taxon>Triatominae</taxon>
        <taxon>Panstrongylus</taxon>
    </lineage>
</organism>
<name>A0A224Y5E4_9HEMI</name>
<protein>
    <submittedName>
        <fullName evidence="2">Putative secreted protein</fullName>
    </submittedName>
</protein>
<proteinExistence type="predicted"/>
<feature type="chain" id="PRO_5012058800" evidence="1">
    <location>
        <begin position="24"/>
        <end position="67"/>
    </location>
</feature>
<dbReference type="EMBL" id="GFTR01000016">
    <property type="protein sequence ID" value="JAW16410.1"/>
    <property type="molecule type" value="Transcribed_RNA"/>
</dbReference>
<accession>A0A224Y5E4</accession>
<keyword evidence="1" id="KW-0732">Signal</keyword>
<reference evidence="2" key="1">
    <citation type="journal article" date="2018" name="PLoS Negl. Trop. Dis.">
        <title>An insight into the salivary gland and fat body transcriptome of Panstrongylus lignarius (Hemiptera: Heteroptera), the main vector of Chagas disease in Peru.</title>
        <authorList>
            <person name="Nevoa J.C."/>
            <person name="Mendes M.T."/>
            <person name="da Silva M.V."/>
            <person name="Soares S.C."/>
            <person name="Oliveira C.J.F."/>
            <person name="Ribeiro J.M.C."/>
        </authorList>
    </citation>
    <scope>NUCLEOTIDE SEQUENCE</scope>
</reference>
<evidence type="ECO:0000313" key="2">
    <source>
        <dbReference type="EMBL" id="JAW16410.1"/>
    </source>
</evidence>